<evidence type="ECO:0000256" key="12">
    <source>
        <dbReference type="RuleBase" id="RU000685"/>
    </source>
</evidence>
<evidence type="ECO:0000256" key="11">
    <source>
        <dbReference type="ARBA" id="ARBA00042490"/>
    </source>
</evidence>
<keyword evidence="5 12" id="KW-0403">Intermediate filament</keyword>
<reference evidence="16" key="1">
    <citation type="submission" date="2019-03" db="UniProtKB">
        <authorList>
            <consortium name="Ensembl"/>
        </authorList>
    </citation>
    <scope>IDENTIFICATION</scope>
</reference>
<dbReference type="PROSITE" id="PS51842">
    <property type="entry name" value="IF_ROD_2"/>
    <property type="match status" value="1"/>
</dbReference>
<comment type="function">
    <text evidence="8">The nonhelical tail domain is involved in promoting KRT5-KRT14 filaments to self-organize into large bundles and enhances the mechanical properties involved in resilience of keratin intermediate filaments in vitro.</text>
</comment>
<dbReference type="SMART" id="SM01391">
    <property type="entry name" value="Filament"/>
    <property type="match status" value="1"/>
</dbReference>
<dbReference type="FunFam" id="1.20.5.170:FF:000002">
    <property type="entry name" value="Type I keratin KA11"/>
    <property type="match status" value="1"/>
</dbReference>
<protein>
    <recommendedName>
        <fullName evidence="9">Keratin, type I cytoskeletal 14</fullName>
    </recommendedName>
    <alternativeName>
        <fullName evidence="10">Cytokeratin-14</fullName>
    </alternativeName>
    <alternativeName>
        <fullName evidence="11">Keratin-14</fullName>
    </alternativeName>
</protein>
<dbReference type="AlphaFoldDB" id="A0A452VBP1"/>
<evidence type="ECO:0000256" key="13">
    <source>
        <dbReference type="SAM" id="Coils"/>
    </source>
</evidence>
<dbReference type="GO" id="GO:0005198">
    <property type="term" value="F:structural molecule activity"/>
    <property type="evidence" value="ECO:0007669"/>
    <property type="project" value="InterPro"/>
</dbReference>
<dbReference type="FunFam" id="1.20.5.500:FF:000001">
    <property type="entry name" value="Type II keratin 23"/>
    <property type="match status" value="1"/>
</dbReference>
<evidence type="ECO:0000256" key="6">
    <source>
        <dbReference type="ARBA" id="ARBA00023054"/>
    </source>
</evidence>
<dbReference type="GO" id="GO:0005634">
    <property type="term" value="C:nucleus"/>
    <property type="evidence" value="ECO:0007669"/>
    <property type="project" value="UniProtKB-SubCell"/>
</dbReference>
<name>A0A452VBP1_URSMA</name>
<evidence type="ECO:0000259" key="15">
    <source>
        <dbReference type="PROSITE" id="PS51842"/>
    </source>
</evidence>
<dbReference type="PROSITE" id="PS00226">
    <property type="entry name" value="IF_ROD_1"/>
    <property type="match status" value="1"/>
</dbReference>
<evidence type="ECO:0000256" key="2">
    <source>
        <dbReference type="ARBA" id="ARBA00004496"/>
    </source>
</evidence>
<sequence>MLRPGTPLTGEPQLAAIVRLLTMNCALVVQEMNALRGQVGGDVNVEMDAAPGVDLSRILNEMRDQYEKMAEKNRKDAEDWFFSKVGVFFCEVATNSELVQSGKSEISELRRTVQNLEIELQSQLSMKASLENSLEETKGRYCMQLAQIQDLIGNVEEQLAQLRCEMEQQNQEDKILLDGTTRLDQEIATYRRLLEGEDAHLSSSQFSSASVPSSPVTSTSRQIRTKVMDVHDGKVVSTHEQVLRTKN</sequence>
<keyword evidence="6 13" id="KW-0175">Coiled coil</keyword>
<dbReference type="InterPro" id="IPR039008">
    <property type="entry name" value="IF_rod_dom"/>
</dbReference>
<evidence type="ECO:0000256" key="10">
    <source>
        <dbReference type="ARBA" id="ARBA00041705"/>
    </source>
</evidence>
<dbReference type="Pfam" id="PF00038">
    <property type="entry name" value="Filament"/>
    <property type="match status" value="1"/>
</dbReference>
<keyword evidence="4" id="KW-0416">Keratin</keyword>
<dbReference type="Gene3D" id="1.20.5.500">
    <property type="entry name" value="Single helix bin"/>
    <property type="match status" value="1"/>
</dbReference>
<dbReference type="GeneTree" id="ENSGT00940000160681"/>
<proteinExistence type="inferred from homology"/>
<dbReference type="Gene3D" id="1.20.5.170">
    <property type="match status" value="1"/>
</dbReference>
<dbReference type="GO" id="GO:0045109">
    <property type="term" value="P:intermediate filament organization"/>
    <property type="evidence" value="ECO:0007669"/>
    <property type="project" value="TreeGrafter"/>
</dbReference>
<feature type="coiled-coil region" evidence="13">
    <location>
        <begin position="55"/>
        <end position="172"/>
    </location>
</feature>
<dbReference type="PANTHER" id="PTHR23239">
    <property type="entry name" value="INTERMEDIATE FILAMENT"/>
    <property type="match status" value="1"/>
</dbReference>
<accession>A0A452VBP1</accession>
<dbReference type="InterPro" id="IPR018039">
    <property type="entry name" value="IF_conserved"/>
</dbReference>
<evidence type="ECO:0000256" key="7">
    <source>
        <dbReference type="ARBA" id="ARBA00023242"/>
    </source>
</evidence>
<dbReference type="GO" id="GO:0005737">
    <property type="term" value="C:cytoplasm"/>
    <property type="evidence" value="ECO:0007669"/>
    <property type="project" value="UniProtKB-SubCell"/>
</dbReference>
<dbReference type="InterPro" id="IPR002957">
    <property type="entry name" value="Keratin_I"/>
</dbReference>
<evidence type="ECO:0000256" key="1">
    <source>
        <dbReference type="ARBA" id="ARBA00004123"/>
    </source>
</evidence>
<organism evidence="16">
    <name type="scientific">Ursus maritimus</name>
    <name type="common">Polar bear</name>
    <name type="synonym">Thalarctos maritimus</name>
    <dbReference type="NCBI Taxonomy" id="29073"/>
    <lineage>
        <taxon>Eukaryota</taxon>
        <taxon>Metazoa</taxon>
        <taxon>Chordata</taxon>
        <taxon>Craniata</taxon>
        <taxon>Vertebrata</taxon>
        <taxon>Euteleostomi</taxon>
        <taxon>Mammalia</taxon>
        <taxon>Eutheria</taxon>
        <taxon>Laurasiatheria</taxon>
        <taxon>Carnivora</taxon>
        <taxon>Caniformia</taxon>
        <taxon>Ursidae</taxon>
        <taxon>Ursus</taxon>
    </lineage>
</organism>
<dbReference type="Ensembl" id="ENSUMAT00000036668.1">
    <property type="protein sequence ID" value="ENSUMAP00000031034.1"/>
    <property type="gene ID" value="ENSUMAG00000022410.1"/>
</dbReference>
<evidence type="ECO:0000256" key="3">
    <source>
        <dbReference type="ARBA" id="ARBA00022490"/>
    </source>
</evidence>
<evidence type="ECO:0000256" key="5">
    <source>
        <dbReference type="ARBA" id="ARBA00022754"/>
    </source>
</evidence>
<feature type="compositionally biased region" description="Low complexity" evidence="14">
    <location>
        <begin position="202"/>
        <end position="220"/>
    </location>
</feature>
<dbReference type="PANTHER" id="PTHR23239:SF368">
    <property type="entry name" value="KERATIN, TYPE I CYTOSKELETAL 14"/>
    <property type="match status" value="1"/>
</dbReference>
<evidence type="ECO:0000256" key="4">
    <source>
        <dbReference type="ARBA" id="ARBA00022744"/>
    </source>
</evidence>
<evidence type="ECO:0000313" key="16">
    <source>
        <dbReference type="Ensembl" id="ENSUMAP00000031034"/>
    </source>
</evidence>
<feature type="region of interest" description="Disordered" evidence="14">
    <location>
        <begin position="202"/>
        <end position="222"/>
    </location>
</feature>
<keyword evidence="7" id="KW-0539">Nucleus</keyword>
<evidence type="ECO:0000256" key="8">
    <source>
        <dbReference type="ARBA" id="ARBA00037229"/>
    </source>
</evidence>
<evidence type="ECO:0000256" key="9">
    <source>
        <dbReference type="ARBA" id="ARBA00040326"/>
    </source>
</evidence>
<feature type="domain" description="IF rod" evidence="15">
    <location>
        <begin position="1"/>
        <end position="201"/>
    </location>
</feature>
<evidence type="ECO:0000256" key="14">
    <source>
        <dbReference type="SAM" id="MobiDB-lite"/>
    </source>
</evidence>
<comment type="similarity">
    <text evidence="12">Belongs to the intermediate filament family.</text>
</comment>
<dbReference type="PRINTS" id="PR01248">
    <property type="entry name" value="TYPE1KERATIN"/>
</dbReference>
<dbReference type="SUPFAM" id="SSF64593">
    <property type="entry name" value="Intermediate filament protein, coiled coil region"/>
    <property type="match status" value="1"/>
</dbReference>
<dbReference type="GO" id="GO:0030855">
    <property type="term" value="P:epithelial cell differentiation"/>
    <property type="evidence" value="ECO:0007669"/>
    <property type="project" value="TreeGrafter"/>
</dbReference>
<keyword evidence="3" id="KW-0963">Cytoplasm</keyword>
<dbReference type="GO" id="GO:0045095">
    <property type="term" value="C:keratin filament"/>
    <property type="evidence" value="ECO:0007669"/>
    <property type="project" value="TreeGrafter"/>
</dbReference>
<comment type="subcellular location">
    <subcellularLocation>
        <location evidence="2">Cytoplasm</location>
    </subcellularLocation>
    <subcellularLocation>
        <location evidence="1">Nucleus</location>
    </subcellularLocation>
</comment>